<dbReference type="PROSITE" id="PS50928">
    <property type="entry name" value="ABC_TM1"/>
    <property type="match status" value="1"/>
</dbReference>
<dbReference type="Gene3D" id="1.10.3720.10">
    <property type="entry name" value="MetI-like"/>
    <property type="match status" value="1"/>
</dbReference>
<proteinExistence type="inferred from homology"/>
<dbReference type="InterPro" id="IPR035906">
    <property type="entry name" value="MetI-like_sf"/>
</dbReference>
<keyword evidence="5" id="KW-0813">Transport</keyword>
<feature type="transmembrane region" description="Helical" evidence="5">
    <location>
        <begin position="298"/>
        <end position="320"/>
    </location>
</feature>
<organism evidence="7 8">
    <name type="scientific">Brevibacterium senegalense</name>
    <dbReference type="NCBI Taxonomy" id="1033736"/>
    <lineage>
        <taxon>Bacteria</taxon>
        <taxon>Bacillati</taxon>
        <taxon>Actinomycetota</taxon>
        <taxon>Actinomycetes</taxon>
        <taxon>Micrococcales</taxon>
        <taxon>Brevibacteriaceae</taxon>
        <taxon>Brevibacterium</taxon>
    </lineage>
</organism>
<sequence length="370" mass="40717">MTQPTATGRREVPLDVPLGPDGALAGASALVRRRRRSGRGGYFLRRVGSYLVVIWAAVTLNFVIPRFMPGDPAEAVLRRIRQTTGEPPTASQIESVQRLYGDPTENLFQQYIAYWGSVFRFDFGISTAHYPTPVSEIVLQALPWTLFLIGVSTLVAWIIGTVLGAIMGWRPGSRFDSWFAPLSTFFHAFPGFWIALVLLWILSIQFEIFPVAGGYDASVPMQINNVYFLASVFFFGALPMGALIFIGFNGWLFSMRNVMVATVTEDYVLMARAKGLPERKVLFSYAARNALLPNVTGLAMAIGGVIAGAVLIEAVFTYPGMGYLLQTSITGHDFPVMQTVLLMLTFTSILANFIADSIYVLLDPRAAETN</sequence>
<accession>A0A921SP82</accession>
<dbReference type="GO" id="GO:0055085">
    <property type="term" value="P:transmembrane transport"/>
    <property type="evidence" value="ECO:0007669"/>
    <property type="project" value="InterPro"/>
</dbReference>
<evidence type="ECO:0000256" key="1">
    <source>
        <dbReference type="ARBA" id="ARBA00004141"/>
    </source>
</evidence>
<evidence type="ECO:0000313" key="8">
    <source>
        <dbReference type="Proteomes" id="UP000784435"/>
    </source>
</evidence>
<reference evidence="7" key="1">
    <citation type="journal article" date="2021" name="PeerJ">
        <title>Extensive microbial diversity within the chicken gut microbiome revealed by metagenomics and culture.</title>
        <authorList>
            <person name="Gilroy R."/>
            <person name="Ravi A."/>
            <person name="Getino M."/>
            <person name="Pursley I."/>
            <person name="Horton D.L."/>
            <person name="Alikhan N.F."/>
            <person name="Baker D."/>
            <person name="Gharbi K."/>
            <person name="Hall N."/>
            <person name="Watson M."/>
            <person name="Adriaenssens E.M."/>
            <person name="Foster-Nyarko E."/>
            <person name="Jarju S."/>
            <person name="Secka A."/>
            <person name="Antonio M."/>
            <person name="Oren A."/>
            <person name="Chaudhuri R.R."/>
            <person name="La Ragione R."/>
            <person name="Hildebrand F."/>
            <person name="Pallen M.J."/>
        </authorList>
    </citation>
    <scope>NUCLEOTIDE SEQUENCE</scope>
    <source>
        <strain evidence="7">ChiGjej5B5-7349</strain>
    </source>
</reference>
<evidence type="ECO:0000256" key="3">
    <source>
        <dbReference type="ARBA" id="ARBA00022989"/>
    </source>
</evidence>
<dbReference type="CDD" id="cd06261">
    <property type="entry name" value="TM_PBP2"/>
    <property type="match status" value="1"/>
</dbReference>
<name>A0A921SP82_9MICO</name>
<feature type="transmembrane region" description="Helical" evidence="5">
    <location>
        <begin position="340"/>
        <end position="362"/>
    </location>
</feature>
<dbReference type="GO" id="GO:0005886">
    <property type="term" value="C:plasma membrane"/>
    <property type="evidence" value="ECO:0007669"/>
    <property type="project" value="UniProtKB-SubCell"/>
</dbReference>
<feature type="transmembrane region" description="Helical" evidence="5">
    <location>
        <begin position="141"/>
        <end position="166"/>
    </location>
</feature>
<feature type="transmembrane region" description="Helical" evidence="5">
    <location>
        <begin position="226"/>
        <end position="248"/>
    </location>
</feature>
<feature type="transmembrane region" description="Helical" evidence="5">
    <location>
        <begin position="43"/>
        <end position="64"/>
    </location>
</feature>
<evidence type="ECO:0000256" key="5">
    <source>
        <dbReference type="RuleBase" id="RU363032"/>
    </source>
</evidence>
<keyword evidence="3 5" id="KW-1133">Transmembrane helix</keyword>
<feature type="domain" description="ABC transmembrane type-1" evidence="6">
    <location>
        <begin position="142"/>
        <end position="355"/>
    </location>
</feature>
<evidence type="ECO:0000313" key="7">
    <source>
        <dbReference type="EMBL" id="HJG81265.1"/>
    </source>
</evidence>
<evidence type="ECO:0000256" key="4">
    <source>
        <dbReference type="ARBA" id="ARBA00023136"/>
    </source>
</evidence>
<reference evidence="7" key="2">
    <citation type="submission" date="2021-09" db="EMBL/GenBank/DDBJ databases">
        <authorList>
            <person name="Gilroy R."/>
        </authorList>
    </citation>
    <scope>NUCLEOTIDE SEQUENCE</scope>
    <source>
        <strain evidence="7">ChiGjej5B5-7349</strain>
    </source>
</reference>
<dbReference type="SUPFAM" id="SSF161098">
    <property type="entry name" value="MetI-like"/>
    <property type="match status" value="1"/>
</dbReference>
<dbReference type="AlphaFoldDB" id="A0A921SP82"/>
<dbReference type="InterPro" id="IPR000515">
    <property type="entry name" value="MetI-like"/>
</dbReference>
<keyword evidence="2 5" id="KW-0812">Transmembrane</keyword>
<dbReference type="Pfam" id="PF00528">
    <property type="entry name" value="BPD_transp_1"/>
    <property type="match status" value="1"/>
</dbReference>
<dbReference type="PANTHER" id="PTHR43376">
    <property type="entry name" value="OLIGOPEPTIDE TRANSPORT SYSTEM PERMEASE PROTEIN"/>
    <property type="match status" value="1"/>
</dbReference>
<keyword evidence="4 5" id="KW-0472">Membrane</keyword>
<gene>
    <name evidence="7" type="ORF">K8V08_12720</name>
</gene>
<evidence type="ECO:0000259" key="6">
    <source>
        <dbReference type="PROSITE" id="PS50928"/>
    </source>
</evidence>
<comment type="similarity">
    <text evidence="5">Belongs to the binding-protein-dependent transport system permease family.</text>
</comment>
<feature type="transmembrane region" description="Helical" evidence="5">
    <location>
        <begin position="178"/>
        <end position="206"/>
    </location>
</feature>
<comment type="caution">
    <text evidence="7">The sequence shown here is derived from an EMBL/GenBank/DDBJ whole genome shotgun (WGS) entry which is preliminary data.</text>
</comment>
<evidence type="ECO:0000256" key="2">
    <source>
        <dbReference type="ARBA" id="ARBA00022692"/>
    </source>
</evidence>
<dbReference type="Proteomes" id="UP000784435">
    <property type="component" value="Unassembled WGS sequence"/>
</dbReference>
<dbReference type="EMBL" id="DYUK01000289">
    <property type="protein sequence ID" value="HJG81265.1"/>
    <property type="molecule type" value="Genomic_DNA"/>
</dbReference>
<comment type="subcellular location">
    <subcellularLocation>
        <location evidence="5">Cell membrane</location>
        <topology evidence="5">Multi-pass membrane protein</topology>
    </subcellularLocation>
    <subcellularLocation>
        <location evidence="1">Membrane</location>
        <topology evidence="1">Multi-pass membrane protein</topology>
    </subcellularLocation>
</comment>
<protein>
    <submittedName>
        <fullName evidence="7">ABC transporter permease</fullName>
    </submittedName>
</protein>
<dbReference type="PANTHER" id="PTHR43376:SF1">
    <property type="entry name" value="OLIGOPEPTIDE TRANSPORT SYSTEM PERMEASE PROTEIN"/>
    <property type="match status" value="1"/>
</dbReference>